<feature type="domain" description="Beta-lactamase-related" evidence="1">
    <location>
        <begin position="15"/>
        <end position="376"/>
    </location>
</feature>
<dbReference type="SMR" id="C8VEP4"/>
<dbReference type="eggNOG" id="ENOG502RZX2">
    <property type="taxonomic scope" value="Eukaryota"/>
</dbReference>
<protein>
    <submittedName>
        <fullName evidence="2">Beta-lactamase (AFU_orthologue AFUA_5G09790)</fullName>
    </submittedName>
</protein>
<dbReference type="Proteomes" id="UP000000560">
    <property type="component" value="Chromosome V"/>
</dbReference>
<evidence type="ECO:0000313" key="3">
    <source>
        <dbReference type="Proteomes" id="UP000000560"/>
    </source>
</evidence>
<evidence type="ECO:0000259" key="1">
    <source>
        <dbReference type="Pfam" id="PF00144"/>
    </source>
</evidence>
<name>C8VEP4_EMENI</name>
<reference evidence="3" key="2">
    <citation type="journal article" date="2009" name="Fungal Genet. Biol.">
        <title>The 2008 update of the Aspergillus nidulans genome annotation: a community effort.</title>
        <authorList>
            <person name="Wortman J.R."/>
            <person name="Gilsenan J.M."/>
            <person name="Joardar V."/>
            <person name="Deegan J."/>
            <person name="Clutterbuck J."/>
            <person name="Andersen M.R."/>
            <person name="Archer D."/>
            <person name="Bencina M."/>
            <person name="Braus G."/>
            <person name="Coutinho P."/>
            <person name="von Dohren H."/>
            <person name="Doonan J."/>
            <person name="Driessen A.J."/>
            <person name="Durek P."/>
            <person name="Espeso E."/>
            <person name="Fekete E."/>
            <person name="Flipphi M."/>
            <person name="Estrada C.G."/>
            <person name="Geysens S."/>
            <person name="Goldman G."/>
            <person name="de Groot P.W."/>
            <person name="Hansen K."/>
            <person name="Harris S.D."/>
            <person name="Heinekamp T."/>
            <person name="Helmstaedt K."/>
            <person name="Henrissat B."/>
            <person name="Hofmann G."/>
            <person name="Homan T."/>
            <person name="Horio T."/>
            <person name="Horiuchi H."/>
            <person name="James S."/>
            <person name="Jones M."/>
            <person name="Karaffa L."/>
            <person name="Karanyi Z."/>
            <person name="Kato M."/>
            <person name="Keller N."/>
            <person name="Kelly D.E."/>
            <person name="Kiel J.A."/>
            <person name="Kim J.M."/>
            <person name="van der Klei I.J."/>
            <person name="Klis F.M."/>
            <person name="Kovalchuk A."/>
            <person name="Krasevec N."/>
            <person name="Kubicek C.P."/>
            <person name="Liu B."/>
            <person name="Maccabe A."/>
            <person name="Meyer V."/>
            <person name="Mirabito P."/>
            <person name="Miskei M."/>
            <person name="Mos M."/>
            <person name="Mullins J."/>
            <person name="Nelson D.R."/>
            <person name="Nielsen J."/>
            <person name="Oakley B.R."/>
            <person name="Osmani S.A."/>
            <person name="Pakula T."/>
            <person name="Paszewski A."/>
            <person name="Paulsen I."/>
            <person name="Pilsyk S."/>
            <person name="Pocsi I."/>
            <person name="Punt P.J."/>
            <person name="Ram A.F."/>
            <person name="Ren Q."/>
            <person name="Robellet X."/>
            <person name="Robson G."/>
            <person name="Seiboth B."/>
            <person name="van Solingen P."/>
            <person name="Specht T."/>
            <person name="Sun J."/>
            <person name="Taheri-Talesh N."/>
            <person name="Takeshita N."/>
            <person name="Ussery D."/>
            <person name="vanKuyk P.A."/>
            <person name="Visser H."/>
            <person name="van de Vondervoort P.J."/>
            <person name="de Vries R.P."/>
            <person name="Walton J."/>
            <person name="Xiang X."/>
            <person name="Xiong Y."/>
            <person name="Zeng A.P."/>
            <person name="Brandt B.W."/>
            <person name="Cornell M.J."/>
            <person name="van den Hondel C.A."/>
            <person name="Visser J."/>
            <person name="Oliver S.G."/>
            <person name="Turner G."/>
        </authorList>
    </citation>
    <scope>GENOME REANNOTATION</scope>
    <source>
        <strain evidence="3">FGSC A4 / ATCC 38163 / CBS 112.46 / NRRL 194 / M139</strain>
    </source>
</reference>
<dbReference type="InterPro" id="IPR001466">
    <property type="entry name" value="Beta-lactam-related"/>
</dbReference>
<sequence length="402" mass="43576">MAVQGHCDSSFNNVREVFAEHLRTGAEIGASVCLSINGETVIDLWGGYASAERTQPWARDTIAPVWSISKTITALATLLLIDRGQLHPDDPVAKYWPAFDTPDKRGVLVRHFLSHTSALPAWDPPIQASELFTNTALATEKLVAQEPWWEPGTASGYHLVSQGLLLGELVHRISGKPLPQFIADELAGPLNADFHLGLQNESEWGRIAIMEPPPPFPAGLLDKPPKPDNPMYISLRAMRGIRGLDGPASSTPEFRRCGIGSMGGLSNARGFNKILEIITNRGTVNGKQFLKPETVDLIFQTQAEGIDLVLGTPLKMGMGFGLSNGSLDWVPTGKICFWGGWGGSLAIMDLERGMTLTYAMNKMENGTLGNSNAEAYTRAVYEVIRRQGIGKASESANTNANL</sequence>
<reference evidence="3" key="1">
    <citation type="journal article" date="2005" name="Nature">
        <title>Sequencing of Aspergillus nidulans and comparative analysis with A. fumigatus and A. oryzae.</title>
        <authorList>
            <person name="Galagan J.E."/>
            <person name="Calvo S.E."/>
            <person name="Cuomo C."/>
            <person name="Ma L.J."/>
            <person name="Wortman J.R."/>
            <person name="Batzoglou S."/>
            <person name="Lee S.I."/>
            <person name="Basturkmen M."/>
            <person name="Spevak C.C."/>
            <person name="Clutterbuck J."/>
            <person name="Kapitonov V."/>
            <person name="Jurka J."/>
            <person name="Scazzocchio C."/>
            <person name="Farman M."/>
            <person name="Butler J."/>
            <person name="Purcell S."/>
            <person name="Harris S."/>
            <person name="Braus G.H."/>
            <person name="Draht O."/>
            <person name="Busch S."/>
            <person name="D'Enfert C."/>
            <person name="Bouchier C."/>
            <person name="Goldman G.H."/>
            <person name="Bell-Pedersen D."/>
            <person name="Griffiths-Jones S."/>
            <person name="Doonan J.H."/>
            <person name="Yu J."/>
            <person name="Vienken K."/>
            <person name="Pain A."/>
            <person name="Freitag M."/>
            <person name="Selker E.U."/>
            <person name="Archer D.B."/>
            <person name="Penalva M.A."/>
            <person name="Oakley B.R."/>
            <person name="Momany M."/>
            <person name="Tanaka T."/>
            <person name="Kumagai T."/>
            <person name="Asai K."/>
            <person name="Machida M."/>
            <person name="Nierman W.C."/>
            <person name="Denning D.W."/>
            <person name="Caddick M."/>
            <person name="Hynes M."/>
            <person name="Paoletti M."/>
            <person name="Fischer R."/>
            <person name="Miller B."/>
            <person name="Dyer P."/>
            <person name="Sachs M.S."/>
            <person name="Osmani S.A."/>
            <person name="Birren B.W."/>
        </authorList>
    </citation>
    <scope>NUCLEOTIDE SEQUENCE [LARGE SCALE GENOMIC DNA]</scope>
    <source>
        <strain evidence="3">FGSC A4 / ATCC 38163 / CBS 112.46 / NRRL 194 / M139</strain>
    </source>
</reference>
<dbReference type="InterPro" id="IPR052907">
    <property type="entry name" value="Beta-lactamase/esterase"/>
</dbReference>
<dbReference type="PANTHER" id="PTHR43319">
    <property type="entry name" value="BETA-LACTAMASE-RELATED"/>
    <property type="match status" value="1"/>
</dbReference>
<dbReference type="AlphaFoldDB" id="C8VEP4"/>
<dbReference type="GeneID" id="2868786"/>
<evidence type="ECO:0000313" key="2">
    <source>
        <dbReference type="EMBL" id="CBF80733.1"/>
    </source>
</evidence>
<dbReference type="Pfam" id="PF00144">
    <property type="entry name" value="Beta-lactamase"/>
    <property type="match status" value="1"/>
</dbReference>
<dbReference type="SUPFAM" id="SSF56601">
    <property type="entry name" value="beta-lactamase/transpeptidase-like"/>
    <property type="match status" value="1"/>
</dbReference>
<accession>C8VEP4</accession>
<dbReference type="PANTHER" id="PTHR43319:SF3">
    <property type="entry name" value="BETA-LACTAMASE-RELATED DOMAIN-CONTAINING PROTEIN"/>
    <property type="match status" value="1"/>
</dbReference>
<dbReference type="InParanoid" id="C8VEP4"/>
<dbReference type="OMA" id="YWPEFKA"/>
<gene>
    <name evidence="2" type="ORF">ANIA_08528</name>
</gene>
<proteinExistence type="predicted"/>
<dbReference type="InterPro" id="IPR012338">
    <property type="entry name" value="Beta-lactam/transpept-like"/>
</dbReference>
<dbReference type="RefSeq" id="XP_050468111.1">
    <property type="nucleotide sequence ID" value="XM_050612163.1"/>
</dbReference>
<dbReference type="VEuPathDB" id="FungiDB:AN8528"/>
<keyword evidence="3" id="KW-1185">Reference proteome</keyword>
<dbReference type="Gene3D" id="3.40.710.10">
    <property type="entry name" value="DD-peptidase/beta-lactamase superfamily"/>
    <property type="match status" value="1"/>
</dbReference>
<dbReference type="HOGENOM" id="CLU_035614_3_0_1"/>
<dbReference type="KEGG" id="ani:ANIA_08528"/>
<dbReference type="STRING" id="227321.C8VEP4"/>
<organism evidence="2 3">
    <name type="scientific">Emericella nidulans (strain FGSC A4 / ATCC 38163 / CBS 112.46 / NRRL 194 / M139)</name>
    <name type="common">Aspergillus nidulans</name>
    <dbReference type="NCBI Taxonomy" id="227321"/>
    <lineage>
        <taxon>Eukaryota</taxon>
        <taxon>Fungi</taxon>
        <taxon>Dikarya</taxon>
        <taxon>Ascomycota</taxon>
        <taxon>Pezizomycotina</taxon>
        <taxon>Eurotiomycetes</taxon>
        <taxon>Eurotiomycetidae</taxon>
        <taxon>Eurotiales</taxon>
        <taxon>Aspergillaceae</taxon>
        <taxon>Aspergillus</taxon>
        <taxon>Aspergillus subgen. Nidulantes</taxon>
    </lineage>
</organism>
<dbReference type="OrthoDB" id="5946976at2759"/>
<dbReference type="EMBL" id="BN001305">
    <property type="protein sequence ID" value="CBF80733.1"/>
    <property type="molecule type" value="Genomic_DNA"/>
</dbReference>